<evidence type="ECO:0000313" key="1">
    <source>
        <dbReference type="EMBL" id="SBQ89760.1"/>
    </source>
</evidence>
<reference evidence="1" key="2">
    <citation type="submission" date="2016-06" db="EMBL/GenBank/DDBJ databases">
        <title>The genome of a short-lived fish provides insights into sex chromosome evolution and the genetic control of aging.</title>
        <authorList>
            <person name="Reichwald K."/>
            <person name="Felder M."/>
            <person name="Petzold A."/>
            <person name="Koch P."/>
            <person name="Groth M."/>
            <person name="Platzer M."/>
        </authorList>
    </citation>
    <scope>NUCLEOTIDE SEQUENCE</scope>
    <source>
        <tissue evidence="1">Brain</tissue>
    </source>
</reference>
<accession>A0A1A8HYU9</accession>
<organism evidence="1">
    <name type="scientific">Nothobranchius kuhntae</name>
    <name type="common">Beira killifish</name>
    <dbReference type="NCBI Taxonomy" id="321403"/>
    <lineage>
        <taxon>Eukaryota</taxon>
        <taxon>Metazoa</taxon>
        <taxon>Chordata</taxon>
        <taxon>Craniata</taxon>
        <taxon>Vertebrata</taxon>
        <taxon>Euteleostomi</taxon>
        <taxon>Actinopterygii</taxon>
        <taxon>Neopterygii</taxon>
        <taxon>Teleostei</taxon>
        <taxon>Neoteleostei</taxon>
        <taxon>Acanthomorphata</taxon>
        <taxon>Ovalentaria</taxon>
        <taxon>Atherinomorphae</taxon>
        <taxon>Cyprinodontiformes</taxon>
        <taxon>Nothobranchiidae</taxon>
        <taxon>Nothobranchius</taxon>
    </lineage>
</organism>
<sequence>HTHTHTEKRQVVDLFNTKTTSCSENMHEDILLAYIQRREENNPVSRKAPAPIRHMISVWQWRAVGNHHGIKTKILATGIHHEA</sequence>
<reference evidence="1" key="1">
    <citation type="submission" date="2016-05" db="EMBL/GenBank/DDBJ databases">
        <authorList>
            <person name="Lavstsen T."/>
            <person name="Jespersen J.S."/>
        </authorList>
    </citation>
    <scope>NUCLEOTIDE SEQUENCE</scope>
    <source>
        <tissue evidence="1">Brain</tissue>
    </source>
</reference>
<proteinExistence type="predicted"/>
<dbReference type="EMBL" id="HAED01003760">
    <property type="protein sequence ID" value="SBQ89760.1"/>
    <property type="molecule type" value="Transcribed_RNA"/>
</dbReference>
<dbReference type="AlphaFoldDB" id="A0A1A8HYU9"/>
<gene>
    <name evidence="1" type="primary">Nfu_g_1_013178</name>
</gene>
<protein>
    <submittedName>
        <fullName evidence="1">Uncharacterized protein</fullName>
    </submittedName>
</protein>
<name>A0A1A8HYU9_NOTKU</name>
<feature type="non-terminal residue" evidence="1">
    <location>
        <position position="1"/>
    </location>
</feature>